<dbReference type="EMBL" id="ACIL03000003">
    <property type="protein sequence ID" value="ESL04607.1"/>
    <property type="molecule type" value="Genomic_DNA"/>
</dbReference>
<organism evidence="1 2">
    <name type="scientific">Catonella morbi ATCC 51271</name>
    <dbReference type="NCBI Taxonomy" id="592026"/>
    <lineage>
        <taxon>Bacteria</taxon>
        <taxon>Bacillati</taxon>
        <taxon>Bacillota</taxon>
        <taxon>Clostridia</taxon>
        <taxon>Lachnospirales</taxon>
        <taxon>Lachnospiraceae</taxon>
        <taxon>Catonella</taxon>
    </lineage>
</organism>
<dbReference type="AlphaFoldDB" id="V2Y947"/>
<dbReference type="eggNOG" id="ENOG50345K5">
    <property type="taxonomic scope" value="Bacteria"/>
</dbReference>
<comment type="caution">
    <text evidence="1">The sequence shown here is derived from an EMBL/GenBank/DDBJ whole genome shotgun (WGS) entry which is preliminary data.</text>
</comment>
<keyword evidence="2" id="KW-1185">Reference proteome</keyword>
<dbReference type="OrthoDB" id="2020910at2"/>
<evidence type="ECO:0008006" key="3">
    <source>
        <dbReference type="Google" id="ProtNLM"/>
    </source>
</evidence>
<evidence type="ECO:0000313" key="2">
    <source>
        <dbReference type="Proteomes" id="UP000018227"/>
    </source>
</evidence>
<dbReference type="RefSeq" id="WP_023353225.1">
    <property type="nucleotide sequence ID" value="NZ_KI535366.1"/>
</dbReference>
<proteinExistence type="predicted"/>
<dbReference type="Proteomes" id="UP000018227">
    <property type="component" value="Unassembled WGS sequence"/>
</dbReference>
<reference evidence="1 2" key="1">
    <citation type="submission" date="2013-06" db="EMBL/GenBank/DDBJ databases">
        <authorList>
            <person name="Weinstock G."/>
            <person name="Sodergren E."/>
            <person name="Clifton S."/>
            <person name="Fulton L."/>
            <person name="Fulton B."/>
            <person name="Courtney L."/>
            <person name="Fronick C."/>
            <person name="Harrison M."/>
            <person name="Strong C."/>
            <person name="Farmer C."/>
            <person name="Delahaunty K."/>
            <person name="Markovic C."/>
            <person name="Hall O."/>
            <person name="Minx P."/>
            <person name="Tomlinson C."/>
            <person name="Mitreva M."/>
            <person name="Nelson J."/>
            <person name="Hou S."/>
            <person name="Wollam A."/>
            <person name="Pepin K.H."/>
            <person name="Johnson M."/>
            <person name="Bhonagiri V."/>
            <person name="Nash W.E."/>
            <person name="Warren W."/>
            <person name="Chinwalla A."/>
            <person name="Mardis E.R."/>
            <person name="Wilson R.K."/>
        </authorList>
    </citation>
    <scope>NUCLEOTIDE SEQUENCE [LARGE SCALE GENOMIC DNA]</scope>
    <source>
        <strain evidence="1 2">ATCC 51271</strain>
    </source>
</reference>
<protein>
    <recommendedName>
        <fullName evidence="3">SLH domain-containing protein</fullName>
    </recommendedName>
</protein>
<name>V2Y947_9FIRM</name>
<accession>V2Y947</accession>
<gene>
    <name evidence="1" type="ORF">GCWU0000282_000321</name>
</gene>
<dbReference type="HOGENOM" id="CLU_548239_0_0_9"/>
<evidence type="ECO:0000313" key="1">
    <source>
        <dbReference type="EMBL" id="ESL04607.1"/>
    </source>
</evidence>
<sequence>MKKFNFRKVVFINALITLIFMFSGVHKYKVFAAEGCTAGQVVDYLAELTNLGVLEDNSFEGKKQGLNKFGIEGLEYLASPEDKVTVEKLSSVCVAIMRFIGEDKAIVLKDDGSNYQVVDKKGKVLYSDGKWLSYGDLSTGEDTILEKEIKERNGIKNYGRIYDLDKADNIHKWDLVTTLRKGIIIGKSLGKYSQKRNIEPKRKVSINDIKKAIDRVYNSDKRYPMSRDGQLIRKTNLPVNASEYKYILAAFPNSFYETRFTYENHANFLVKIHEFYDKPKAVYEDMIDYYPYNVYDKADRVRKLQDVRMNINYKKIGKKWRDELISYYKSDYDENENLEGIKKEIDEYIKFVKKNKIIVEAEPSIIEGSAVYRNNYKPCFHTYMRFRIISCKNLDKNLDKIIYGSMINNAGWGISKNYREKVKLGKWIEGVYCVTFPEINHNSFRVPGYPWKWVNECYFNNTTRHLRKKHILKQFRITSKDKLWYNPDIDWVLYGWK</sequence>
<dbReference type="STRING" id="592026.GCWU0000282_000321"/>